<dbReference type="PANTHER" id="PTHR42711">
    <property type="entry name" value="ABC TRANSPORTER ATP-BINDING PROTEIN"/>
    <property type="match status" value="1"/>
</dbReference>
<proteinExistence type="predicted"/>
<sequence>MAEPALSIRGLTKEYGNGFQALKGIDLDVQQGDFFALLGPNGAGKSTTLGVVCSLVQKTQGQVSVFGIDIDKDFSKAKYQIGVVPQEFNFNQFEKVLDIVLAQAGYYGMTRREALPRAEQLLTDLGLWDKRNGSARMLSGGMKRRLMIARALMHRPKLLILDEPTAGVDIELRRSMWEYMRRINRDEGTTIILTTHYLEEAESLCRNIAIINHGEIVRNTSVRELLTELSRETFLLDLAGPVSEPPVVEGFDIQRVEASQLSLVIHRGQRLNDVFGALTEQGLQVVSMRNRANRLEEMFVSMVEGSQNAIDQRAEQPQTREAQV</sequence>
<dbReference type="InterPro" id="IPR003593">
    <property type="entry name" value="AAA+_ATPase"/>
</dbReference>
<organism evidence="5 6">
    <name type="scientific">Vreelandella subterranea</name>
    <dbReference type="NCBI Taxonomy" id="416874"/>
    <lineage>
        <taxon>Bacteria</taxon>
        <taxon>Pseudomonadati</taxon>
        <taxon>Pseudomonadota</taxon>
        <taxon>Gammaproteobacteria</taxon>
        <taxon>Oceanospirillales</taxon>
        <taxon>Halomonadaceae</taxon>
        <taxon>Vreelandella</taxon>
    </lineage>
</organism>
<dbReference type="PROSITE" id="PS00211">
    <property type="entry name" value="ABC_TRANSPORTER_1"/>
    <property type="match status" value="1"/>
</dbReference>
<protein>
    <submittedName>
        <fullName evidence="5">ABC-2 type transport system ATP-binding protein</fullName>
    </submittedName>
</protein>
<accession>A0A1H9RHL1</accession>
<dbReference type="SUPFAM" id="SSF52540">
    <property type="entry name" value="P-loop containing nucleoside triphosphate hydrolases"/>
    <property type="match status" value="1"/>
</dbReference>
<feature type="domain" description="ABC transporter" evidence="4">
    <location>
        <begin position="6"/>
        <end position="238"/>
    </location>
</feature>
<name>A0A1H9RHL1_9GAMM</name>
<dbReference type="GO" id="GO:0016887">
    <property type="term" value="F:ATP hydrolysis activity"/>
    <property type="evidence" value="ECO:0007669"/>
    <property type="project" value="InterPro"/>
</dbReference>
<dbReference type="STRING" id="416874.SAMN04487958_102393"/>
<dbReference type="AlphaFoldDB" id="A0A1H9RHL1"/>
<gene>
    <name evidence="5" type="ORF">SAMN04487958_102393</name>
</gene>
<dbReference type="InterPro" id="IPR003439">
    <property type="entry name" value="ABC_transporter-like_ATP-bd"/>
</dbReference>
<evidence type="ECO:0000256" key="2">
    <source>
        <dbReference type="ARBA" id="ARBA00022741"/>
    </source>
</evidence>
<dbReference type="CDD" id="cd03230">
    <property type="entry name" value="ABC_DR_subfamily_A"/>
    <property type="match status" value="1"/>
</dbReference>
<evidence type="ECO:0000259" key="4">
    <source>
        <dbReference type="PROSITE" id="PS50893"/>
    </source>
</evidence>
<reference evidence="6" key="1">
    <citation type="submission" date="2016-10" db="EMBL/GenBank/DDBJ databases">
        <authorList>
            <person name="Varghese N."/>
            <person name="Submissions S."/>
        </authorList>
    </citation>
    <scope>NUCLEOTIDE SEQUENCE [LARGE SCALE GENOMIC DNA]</scope>
    <source>
        <strain evidence="6">CGMCC 1.6495</strain>
    </source>
</reference>
<evidence type="ECO:0000256" key="1">
    <source>
        <dbReference type="ARBA" id="ARBA00022448"/>
    </source>
</evidence>
<dbReference type="SMART" id="SM00382">
    <property type="entry name" value="AAA"/>
    <property type="match status" value="1"/>
</dbReference>
<dbReference type="EMBL" id="FOGS01000002">
    <property type="protein sequence ID" value="SER72118.1"/>
    <property type="molecule type" value="Genomic_DNA"/>
</dbReference>
<dbReference type="Gene3D" id="3.40.50.300">
    <property type="entry name" value="P-loop containing nucleotide triphosphate hydrolases"/>
    <property type="match status" value="1"/>
</dbReference>
<evidence type="ECO:0000313" key="5">
    <source>
        <dbReference type="EMBL" id="SER72118.1"/>
    </source>
</evidence>
<dbReference type="RefSeq" id="WP_092825715.1">
    <property type="nucleotide sequence ID" value="NZ_FOGS01000002.1"/>
</dbReference>
<dbReference type="Pfam" id="PF00005">
    <property type="entry name" value="ABC_tran"/>
    <property type="match status" value="1"/>
</dbReference>
<keyword evidence="6" id="KW-1185">Reference proteome</keyword>
<evidence type="ECO:0000313" key="6">
    <source>
        <dbReference type="Proteomes" id="UP000198505"/>
    </source>
</evidence>
<dbReference type="GO" id="GO:0005524">
    <property type="term" value="F:ATP binding"/>
    <property type="evidence" value="ECO:0007669"/>
    <property type="project" value="UniProtKB-KW"/>
</dbReference>
<dbReference type="InterPro" id="IPR027417">
    <property type="entry name" value="P-loop_NTPase"/>
</dbReference>
<dbReference type="Proteomes" id="UP000198505">
    <property type="component" value="Unassembled WGS sequence"/>
</dbReference>
<keyword evidence="3 5" id="KW-0067">ATP-binding</keyword>
<evidence type="ECO:0000256" key="3">
    <source>
        <dbReference type="ARBA" id="ARBA00022840"/>
    </source>
</evidence>
<keyword evidence="1" id="KW-0813">Transport</keyword>
<dbReference type="InterPro" id="IPR017871">
    <property type="entry name" value="ABC_transporter-like_CS"/>
</dbReference>
<dbReference type="PROSITE" id="PS50893">
    <property type="entry name" value="ABC_TRANSPORTER_2"/>
    <property type="match status" value="1"/>
</dbReference>
<dbReference type="PANTHER" id="PTHR42711:SF15">
    <property type="entry name" value="ABC-TYPE MULTIDRUG TRANSPORT SYSTEM, ATPASE COMPONENT"/>
    <property type="match status" value="1"/>
</dbReference>
<dbReference type="InterPro" id="IPR050763">
    <property type="entry name" value="ABC_transporter_ATP-binding"/>
</dbReference>
<keyword evidence="2" id="KW-0547">Nucleotide-binding</keyword>